<keyword evidence="4" id="KW-0548">Nucleotidyltransferase</keyword>
<reference evidence="10 11" key="1">
    <citation type="journal article" date="2016" name="Nat. Commun.">
        <title>Thousands of microbial genomes shed light on interconnected biogeochemical processes in an aquifer system.</title>
        <authorList>
            <person name="Anantharaman K."/>
            <person name="Brown C.T."/>
            <person name="Hug L.A."/>
            <person name="Sharon I."/>
            <person name="Castelle C.J."/>
            <person name="Probst A.J."/>
            <person name="Thomas B.C."/>
            <person name="Singh A."/>
            <person name="Wilkins M.J."/>
            <person name="Karaoz U."/>
            <person name="Brodie E.L."/>
            <person name="Williams K.H."/>
            <person name="Hubbard S.S."/>
            <person name="Banfield J.F."/>
        </authorList>
    </citation>
    <scope>NUCLEOTIDE SEQUENCE [LARGE SCALE GENOMIC DNA]</scope>
</reference>
<evidence type="ECO:0000256" key="7">
    <source>
        <dbReference type="ARBA" id="ARBA00048493"/>
    </source>
</evidence>
<protein>
    <recommendedName>
        <fullName evidence="9">MobA-like NTP transferase domain-containing protein</fullName>
    </recommendedName>
</protein>
<evidence type="ECO:0000313" key="10">
    <source>
        <dbReference type="EMBL" id="OGI65191.1"/>
    </source>
</evidence>
<dbReference type="InterPro" id="IPR050065">
    <property type="entry name" value="GlmU-like"/>
</dbReference>
<dbReference type="EMBL" id="MFTP01000022">
    <property type="protein sequence ID" value="OGI65191.1"/>
    <property type="molecule type" value="Genomic_DNA"/>
</dbReference>
<dbReference type="AlphaFoldDB" id="A0A1F6V624"/>
<dbReference type="InterPro" id="IPR025877">
    <property type="entry name" value="MobA-like_NTP_Trfase"/>
</dbReference>
<dbReference type="SUPFAM" id="SSF53448">
    <property type="entry name" value="Nucleotide-diphospho-sugar transferases"/>
    <property type="match status" value="1"/>
</dbReference>
<dbReference type="Proteomes" id="UP000177370">
    <property type="component" value="Unassembled WGS sequence"/>
</dbReference>
<evidence type="ECO:0000256" key="5">
    <source>
        <dbReference type="ARBA" id="ARBA00023315"/>
    </source>
</evidence>
<feature type="domain" description="MobA-like NTP transferase" evidence="9">
    <location>
        <begin position="7"/>
        <end position="131"/>
    </location>
</feature>
<dbReference type="InterPro" id="IPR029044">
    <property type="entry name" value="Nucleotide-diphossugar_trans"/>
</dbReference>
<name>A0A1F6V624_9BACT</name>
<comment type="function">
    <text evidence="8">Catalyzes the last two sequential reactions in the de novo biosynthetic pathway for UDP-N-acetylglucosamine (UDP-GlcNAc). The C-terminal domain catalyzes the transfer of acetyl group from acetyl coenzyme A to glucosamine-1-phosphate (GlcN-1-P) to produce N-acetylglucosamine-1-phosphate (GlcNAc-1-P), which is converted into UDP-GlcNAc by the transfer of uridine 5-monophosphate (from uridine 5-triphosphate), a reaction catalyzed by the N-terminal domain.</text>
</comment>
<evidence type="ECO:0000256" key="6">
    <source>
        <dbReference type="ARBA" id="ARBA00048247"/>
    </source>
</evidence>
<gene>
    <name evidence="10" type="ORF">A2647_04580</name>
</gene>
<evidence type="ECO:0000256" key="2">
    <source>
        <dbReference type="ARBA" id="ARBA00007947"/>
    </source>
</evidence>
<comment type="similarity">
    <text evidence="2">In the N-terminal section; belongs to the N-acetylglucosamine-1-phosphate uridyltransferase family.</text>
</comment>
<comment type="catalytic activity">
    <reaction evidence="6">
        <text>alpha-D-glucosamine 1-phosphate + acetyl-CoA = N-acetyl-alpha-D-glucosamine 1-phosphate + CoA + H(+)</text>
        <dbReference type="Rhea" id="RHEA:13725"/>
        <dbReference type="ChEBI" id="CHEBI:15378"/>
        <dbReference type="ChEBI" id="CHEBI:57287"/>
        <dbReference type="ChEBI" id="CHEBI:57288"/>
        <dbReference type="ChEBI" id="CHEBI:57776"/>
        <dbReference type="ChEBI" id="CHEBI:58516"/>
        <dbReference type="EC" id="2.3.1.157"/>
    </reaction>
</comment>
<keyword evidence="3" id="KW-0808">Transferase</keyword>
<comment type="catalytic activity">
    <reaction evidence="7">
        <text>N-acetyl-alpha-D-glucosamine 1-phosphate + UTP + H(+) = UDP-N-acetyl-alpha-D-glucosamine + diphosphate</text>
        <dbReference type="Rhea" id="RHEA:13509"/>
        <dbReference type="ChEBI" id="CHEBI:15378"/>
        <dbReference type="ChEBI" id="CHEBI:33019"/>
        <dbReference type="ChEBI" id="CHEBI:46398"/>
        <dbReference type="ChEBI" id="CHEBI:57705"/>
        <dbReference type="ChEBI" id="CHEBI:57776"/>
        <dbReference type="EC" id="2.7.7.23"/>
    </reaction>
</comment>
<organism evidence="10 11">
    <name type="scientific">Candidatus Nomurabacteria bacterium RIFCSPHIGHO2_01_FULL_40_24b</name>
    <dbReference type="NCBI Taxonomy" id="1801739"/>
    <lineage>
        <taxon>Bacteria</taxon>
        <taxon>Candidatus Nomuraibacteriota</taxon>
    </lineage>
</organism>
<evidence type="ECO:0000256" key="3">
    <source>
        <dbReference type="ARBA" id="ARBA00022679"/>
    </source>
</evidence>
<evidence type="ECO:0000256" key="4">
    <source>
        <dbReference type="ARBA" id="ARBA00022695"/>
    </source>
</evidence>
<keyword evidence="5" id="KW-0012">Acyltransferase</keyword>
<evidence type="ECO:0000256" key="8">
    <source>
        <dbReference type="ARBA" id="ARBA00049628"/>
    </source>
</evidence>
<dbReference type="CDD" id="cd02540">
    <property type="entry name" value="GT2_GlmU_N_bac"/>
    <property type="match status" value="1"/>
</dbReference>
<evidence type="ECO:0000313" key="11">
    <source>
        <dbReference type="Proteomes" id="UP000177370"/>
    </source>
</evidence>
<proteinExistence type="inferred from homology"/>
<comment type="caution">
    <text evidence="10">The sequence shown here is derived from an EMBL/GenBank/DDBJ whole genome shotgun (WGS) entry which is preliminary data.</text>
</comment>
<dbReference type="PANTHER" id="PTHR43584:SF3">
    <property type="entry name" value="BIFUNCTIONAL PROTEIN GLMU"/>
    <property type="match status" value="1"/>
</dbReference>
<dbReference type="GO" id="GO:0019134">
    <property type="term" value="F:glucosamine-1-phosphate N-acetyltransferase activity"/>
    <property type="evidence" value="ECO:0007669"/>
    <property type="project" value="UniProtKB-EC"/>
</dbReference>
<comment type="similarity">
    <text evidence="1">In the C-terminal section; belongs to the transferase hexapeptide repeat family.</text>
</comment>
<dbReference type="Pfam" id="PF12804">
    <property type="entry name" value="NTP_transf_3"/>
    <property type="match status" value="1"/>
</dbReference>
<evidence type="ECO:0000259" key="9">
    <source>
        <dbReference type="Pfam" id="PF12804"/>
    </source>
</evidence>
<dbReference type="GO" id="GO:0003977">
    <property type="term" value="F:UDP-N-acetylglucosamine diphosphorylase activity"/>
    <property type="evidence" value="ECO:0007669"/>
    <property type="project" value="UniProtKB-EC"/>
</dbReference>
<evidence type="ECO:0000256" key="1">
    <source>
        <dbReference type="ARBA" id="ARBA00007707"/>
    </source>
</evidence>
<dbReference type="Gene3D" id="3.90.550.10">
    <property type="entry name" value="Spore Coat Polysaccharide Biosynthesis Protein SpsA, Chain A"/>
    <property type="match status" value="1"/>
</dbReference>
<sequence length="251" mass="28617">MKGKIQVVILAAGHGKRMQSELPKVLIPLHGKPLVAHVLDAVRESGICNRPVVIVGQQRELVMQTLGSDYEYIVQEEQLGTGHAVRSTKKILEEKADHVMVLYGDHPFISPETIKKLAEKHLQSDAKITMAIVKLIDFLEWKSIFYTNFGRVVRNSNGEISKIIEFKDTSNDDERKIKEVNPSYFCFESKWLWKNLEKLKTDNVQKEYYLTDLVKIAMQDKEKIESVDIDPQEALGVNSRAELEILEKLGA</sequence>
<accession>A0A1F6V624</accession>
<dbReference type="PANTHER" id="PTHR43584">
    <property type="entry name" value="NUCLEOTIDYL TRANSFERASE"/>
    <property type="match status" value="1"/>
</dbReference>